<keyword evidence="4" id="KW-1185">Reference proteome</keyword>
<dbReference type="Proteomes" id="UP000515349">
    <property type="component" value="Chromosome"/>
</dbReference>
<dbReference type="Proteomes" id="UP000539710">
    <property type="component" value="Unassembled WGS sequence"/>
</dbReference>
<dbReference type="PANTHER" id="PTHR21180:SF32">
    <property type="entry name" value="ENDONUCLEASE_EXONUCLEASE_PHOSPHATASE FAMILY DOMAIN-CONTAINING PROTEIN 1"/>
    <property type="match status" value="1"/>
</dbReference>
<dbReference type="KEGG" id="cbau:H1R16_03165"/>
<protein>
    <submittedName>
        <fullName evidence="2">Helix-hairpin-helix domain-containing protein</fullName>
    </submittedName>
</protein>
<dbReference type="RefSeq" id="WP_181885694.1">
    <property type="nucleotide sequence ID" value="NZ_CP059472.1"/>
</dbReference>
<reference evidence="1" key="4">
    <citation type="submission" date="2020-07" db="EMBL/GenBank/DDBJ databases">
        <authorList>
            <person name="Yang C."/>
        </authorList>
    </citation>
    <scope>NUCLEOTIDE SEQUENCE</scope>
    <source>
        <strain evidence="1">Cx-624</strain>
    </source>
</reference>
<dbReference type="InterPro" id="IPR010994">
    <property type="entry name" value="RuvA_2-like"/>
</dbReference>
<dbReference type="EMBL" id="CP059472">
    <property type="protein sequence ID" value="QMS99023.1"/>
    <property type="molecule type" value="Genomic_DNA"/>
</dbReference>
<evidence type="ECO:0000313" key="3">
    <source>
        <dbReference type="Proteomes" id="UP000515349"/>
    </source>
</evidence>
<gene>
    <name evidence="2" type="ORF">H1R16_03165</name>
    <name evidence="1" type="ORF">H2507_00110</name>
</gene>
<dbReference type="PANTHER" id="PTHR21180">
    <property type="entry name" value="ENDONUCLEASE/EXONUCLEASE/PHOSPHATASE FAMILY DOMAIN-CONTAINING PROTEIN 1"/>
    <property type="match status" value="1"/>
</dbReference>
<proteinExistence type="predicted"/>
<evidence type="ECO:0000313" key="2">
    <source>
        <dbReference type="EMBL" id="QMS99023.1"/>
    </source>
</evidence>
<evidence type="ECO:0000313" key="4">
    <source>
        <dbReference type="Proteomes" id="UP000539710"/>
    </source>
</evidence>
<dbReference type="InterPro" id="IPR051675">
    <property type="entry name" value="Endo/Exo/Phosphatase_dom_1"/>
</dbReference>
<reference evidence="4" key="3">
    <citation type="submission" date="2020-07" db="EMBL/GenBank/DDBJ databases">
        <title>Flavobacterium sp. xlx-214.</title>
        <authorList>
            <person name="Yang C."/>
        </authorList>
    </citation>
    <scope>NUCLEOTIDE SEQUENCE [LARGE SCALE GENOMIC DNA]</scope>
    <source>
        <strain evidence="4">CX-624</strain>
    </source>
</reference>
<evidence type="ECO:0000313" key="1">
    <source>
        <dbReference type="EMBL" id="MBA5245565.1"/>
    </source>
</evidence>
<organism evidence="2 3">
    <name type="scientific">Marnyiella aurantia</name>
    <dbReference type="NCBI Taxonomy" id="2758037"/>
    <lineage>
        <taxon>Bacteria</taxon>
        <taxon>Pseudomonadati</taxon>
        <taxon>Bacteroidota</taxon>
        <taxon>Flavobacteriia</taxon>
        <taxon>Flavobacteriales</taxon>
        <taxon>Weeksellaceae</taxon>
        <taxon>Marnyiella</taxon>
    </lineage>
</organism>
<reference evidence="2" key="1">
    <citation type="submission" date="2020-07" db="EMBL/GenBank/DDBJ databases">
        <title>Chryseobacterium sp. CX-624.</title>
        <authorList>
            <person name="Yang C."/>
        </authorList>
    </citation>
    <scope>NUCLEOTIDE SEQUENCE</scope>
    <source>
        <strain evidence="2">CX-624</strain>
    </source>
</reference>
<dbReference type="EMBL" id="JACEUX010000001">
    <property type="protein sequence ID" value="MBA5245565.1"/>
    <property type="molecule type" value="Genomic_DNA"/>
</dbReference>
<reference evidence="3" key="2">
    <citation type="submission" date="2020-07" db="EMBL/GenBank/DDBJ databases">
        <title>Chryseobacterium sp.cx-624.</title>
        <authorList>
            <person name="Yang C."/>
        </authorList>
    </citation>
    <scope>NUCLEOTIDE SEQUENCE [LARGE SCALE GENOMIC DNA]</scope>
    <source>
        <strain evidence="3">cx-624</strain>
    </source>
</reference>
<accession>A0A7D7QFQ4</accession>
<name>A0A7D7QFQ4_9FLAO</name>
<dbReference type="SUPFAM" id="SSF47781">
    <property type="entry name" value="RuvA domain 2-like"/>
    <property type="match status" value="4"/>
</dbReference>
<sequence length="459" mass="51867">MNSTLQFTIARKHFIIICILVLAVVAALAAYRGSIPAETERHGVPEFAEVESGKSIVLSEFDPNELDAGQWMALGFSEKQAATILKYRQVVGGTFTSKEQFKKCYAVSDSRYEELEPYLLLPEKGTSAVRNAGFSYKPGRSNFSSKKTITIPGKFNPDTYSQQDWEKLGFSGKQASAILKYRSYLGGSFISKEKFKECFIISEENYARLEPYLILPEKGTATNAASGGRNGFSRSEARNTVATKISEFDPNLLDMQGWIGLGFSEKQANVIMNYRQRILKGSFKTKEDIRNCFVISEQKFAELEPFIHLNPENIGKRNGSAGNQGQISGPATDFSKVDINEITADQLIEFGFDERAARNYVSFRKKLGGFAAKNQVFESYDIDRELAQKLIDISPLNLSKVERYTLAEAPESWLKTHPYFRYSADKIIYYRLSNSDEKKIWKLVNAKPEYLAKMKLYLK</sequence>
<dbReference type="AlphaFoldDB" id="A0A7D7QFQ4"/>